<protein>
    <submittedName>
        <fullName evidence="3">CcmD family protein</fullName>
    </submittedName>
</protein>
<name>A0ABZ0IMJ8_9BACT</name>
<feature type="transmembrane region" description="Helical" evidence="1">
    <location>
        <begin position="50"/>
        <end position="69"/>
    </location>
</feature>
<feature type="chain" id="PRO_5046920687" evidence="2">
    <location>
        <begin position="23"/>
        <end position="89"/>
    </location>
</feature>
<dbReference type="Pfam" id="PF20077">
    <property type="entry name" value="CcmD_alt"/>
    <property type="match status" value="1"/>
</dbReference>
<dbReference type="Proteomes" id="UP001302349">
    <property type="component" value="Chromosome"/>
</dbReference>
<evidence type="ECO:0000256" key="1">
    <source>
        <dbReference type="SAM" id="Phobius"/>
    </source>
</evidence>
<keyword evidence="1" id="KW-0472">Membrane</keyword>
<keyword evidence="2" id="KW-0732">Signal</keyword>
<organism evidence="3 4">
    <name type="scientific">Imperialibacter roseus</name>
    <dbReference type="NCBI Taxonomy" id="1324217"/>
    <lineage>
        <taxon>Bacteria</taxon>
        <taxon>Pseudomonadati</taxon>
        <taxon>Bacteroidota</taxon>
        <taxon>Cytophagia</taxon>
        <taxon>Cytophagales</taxon>
        <taxon>Flammeovirgaceae</taxon>
        <taxon>Imperialibacter</taxon>
    </lineage>
</organism>
<evidence type="ECO:0000313" key="4">
    <source>
        <dbReference type="Proteomes" id="UP001302349"/>
    </source>
</evidence>
<feature type="signal peptide" evidence="2">
    <location>
        <begin position="1"/>
        <end position="22"/>
    </location>
</feature>
<sequence length="89" mass="9934">MKHTLSIAMLAIGMFLSTSLLAQEKHKIDENDYANQSVEMADGFRAEGKIYVVVAVMVALLGGFTFYVVRMDMKVTGLEKKVEEFLQGK</sequence>
<gene>
    <name evidence="3" type="ORF">RT717_24595</name>
</gene>
<proteinExistence type="predicted"/>
<keyword evidence="4" id="KW-1185">Reference proteome</keyword>
<evidence type="ECO:0000313" key="3">
    <source>
        <dbReference type="EMBL" id="WOK06258.1"/>
    </source>
</evidence>
<evidence type="ECO:0000256" key="2">
    <source>
        <dbReference type="SAM" id="SignalP"/>
    </source>
</evidence>
<dbReference type="RefSeq" id="WP_317488985.1">
    <property type="nucleotide sequence ID" value="NZ_CP136051.1"/>
</dbReference>
<keyword evidence="1" id="KW-1133">Transmembrane helix</keyword>
<accession>A0ABZ0IMJ8</accession>
<keyword evidence="1" id="KW-0812">Transmembrane</keyword>
<reference evidence="3 4" key="1">
    <citation type="journal article" date="2023" name="Microbiol. Resour. Announc.">
        <title>Complete Genome Sequence of Imperialibacter roseus strain P4T.</title>
        <authorList>
            <person name="Tizabi D.R."/>
            <person name="Bachvaroff T."/>
            <person name="Hill R.T."/>
        </authorList>
    </citation>
    <scope>NUCLEOTIDE SEQUENCE [LARGE SCALE GENOMIC DNA]</scope>
    <source>
        <strain evidence="3 4">P4T</strain>
    </source>
</reference>
<dbReference type="EMBL" id="CP136051">
    <property type="protein sequence ID" value="WOK06258.1"/>
    <property type="molecule type" value="Genomic_DNA"/>
</dbReference>